<feature type="domain" description="UBA" evidence="3">
    <location>
        <begin position="1"/>
        <end position="43"/>
    </location>
</feature>
<dbReference type="InterPro" id="IPR038765">
    <property type="entry name" value="Papain-like_cys_pep_sf"/>
</dbReference>
<name>A0A165HGG0_9BASI</name>
<gene>
    <name evidence="4" type="ORF">CALCODRAFT_493820</name>
</gene>
<keyword evidence="5" id="KW-1185">Reference proteome</keyword>
<sequence length="591" mass="66648">MQQEQVDQLLSLALEGVDSIRARNVLQNHNWDLEAAVNSLLTGMTENTLNDTEPPPLIDLTGPDSEPFVRPFPPSPALMKQQTAEGNSDTSALRPSTREDPKQEWALVPASAPQQPQPQPEEHEVSDIDKAIQASLNETYLNAPQYSDLPSNARVRAPDGPVVLRLTQPAQGEALVLQALYAIPQIRDAILGYVPVSDQKPTSDDYWRGIEVYPFGPDHKINTAEDYIHRLQRLFSFMMLTTRSYLNIDSTANVMNEPDGIGFKPSVPTRCSLLDVLSRAVIHQASAQPGKRGRRLFRSVLEGEDAIEVDAITLHVSPQYNALFPCLFESISPRSFRELADVLVFEVDRSKAESQRTEQGNREPFAYPSDIFLDQFMVSQETRVTERMGRHRTAELELQLLRVKKKELLFPQNKDSLRSLRTTVTYLEKYAGAADSSRHASLEDLRSRLRATADQIEKEATVLEAQISQAENVMSETFFVSEPQHQEYTLRAVIIDDGQYGREHTFAYIQDPSGVWFKMKDLDIVPTRVEHALRDTSGLHFGGGPCLLFYSRKMVKEALRPTDTSKTVPEPYRTQVSQDNDRFAQELRGRG</sequence>
<dbReference type="EMBL" id="KV423942">
    <property type="protein sequence ID" value="KZT59270.1"/>
    <property type="molecule type" value="Genomic_DNA"/>
</dbReference>
<organism evidence="4 5">
    <name type="scientific">Calocera cornea HHB12733</name>
    <dbReference type="NCBI Taxonomy" id="1353952"/>
    <lineage>
        <taxon>Eukaryota</taxon>
        <taxon>Fungi</taxon>
        <taxon>Dikarya</taxon>
        <taxon>Basidiomycota</taxon>
        <taxon>Agaricomycotina</taxon>
        <taxon>Dacrymycetes</taxon>
        <taxon>Dacrymycetales</taxon>
        <taxon>Dacrymycetaceae</taxon>
        <taxon>Calocera</taxon>
    </lineage>
</organism>
<feature type="coiled-coil region" evidence="1">
    <location>
        <begin position="439"/>
        <end position="473"/>
    </location>
</feature>
<feature type="compositionally biased region" description="Polar residues" evidence="2">
    <location>
        <begin position="80"/>
        <end position="94"/>
    </location>
</feature>
<accession>A0A165HGG0</accession>
<dbReference type="Pfam" id="PF14555">
    <property type="entry name" value="UBA_4"/>
    <property type="match status" value="1"/>
</dbReference>
<feature type="compositionally biased region" description="Basic and acidic residues" evidence="2">
    <location>
        <begin position="579"/>
        <end position="591"/>
    </location>
</feature>
<dbReference type="Gene3D" id="3.90.70.10">
    <property type="entry name" value="Cysteine proteinases"/>
    <property type="match status" value="1"/>
</dbReference>
<dbReference type="Proteomes" id="UP000076842">
    <property type="component" value="Unassembled WGS sequence"/>
</dbReference>
<dbReference type="SUPFAM" id="SSF54001">
    <property type="entry name" value="Cysteine proteinases"/>
    <property type="match status" value="1"/>
</dbReference>
<evidence type="ECO:0000256" key="2">
    <source>
        <dbReference type="SAM" id="MobiDB-lite"/>
    </source>
</evidence>
<feature type="region of interest" description="Disordered" evidence="2">
    <location>
        <begin position="46"/>
        <end position="104"/>
    </location>
</feature>
<dbReference type="PROSITE" id="PS50030">
    <property type="entry name" value="UBA"/>
    <property type="match status" value="1"/>
</dbReference>
<reference evidence="4 5" key="1">
    <citation type="journal article" date="2016" name="Mol. Biol. Evol.">
        <title>Comparative Genomics of Early-Diverging Mushroom-Forming Fungi Provides Insights into the Origins of Lignocellulose Decay Capabilities.</title>
        <authorList>
            <person name="Nagy L.G."/>
            <person name="Riley R."/>
            <person name="Tritt A."/>
            <person name="Adam C."/>
            <person name="Daum C."/>
            <person name="Floudas D."/>
            <person name="Sun H."/>
            <person name="Yadav J.S."/>
            <person name="Pangilinan J."/>
            <person name="Larsson K.H."/>
            <person name="Matsuura K."/>
            <person name="Barry K."/>
            <person name="Labutti K."/>
            <person name="Kuo R."/>
            <person name="Ohm R.A."/>
            <person name="Bhattacharya S.S."/>
            <person name="Shirouzu T."/>
            <person name="Yoshinaga Y."/>
            <person name="Martin F.M."/>
            <person name="Grigoriev I.V."/>
            <person name="Hibbett D.S."/>
        </authorList>
    </citation>
    <scope>NUCLEOTIDE SEQUENCE [LARGE SCALE GENOMIC DNA]</scope>
    <source>
        <strain evidence="4 5">HHB12733</strain>
    </source>
</reference>
<protein>
    <recommendedName>
        <fullName evidence="3">UBA domain-containing protein</fullName>
    </recommendedName>
</protein>
<dbReference type="InParanoid" id="A0A165HGG0"/>
<dbReference type="AlphaFoldDB" id="A0A165HGG0"/>
<dbReference type="GO" id="GO:0016579">
    <property type="term" value="P:protein deubiquitination"/>
    <property type="evidence" value="ECO:0007669"/>
    <property type="project" value="InterPro"/>
</dbReference>
<dbReference type="InterPro" id="IPR015940">
    <property type="entry name" value="UBA"/>
</dbReference>
<dbReference type="PANTHER" id="PTHR39597:SF1">
    <property type="entry name" value="UBA DOMAIN-CONTAINING PROTEIN RUP1"/>
    <property type="match status" value="1"/>
</dbReference>
<proteinExistence type="predicted"/>
<dbReference type="OrthoDB" id="443682at2759"/>
<dbReference type="GO" id="GO:0004843">
    <property type="term" value="F:cysteine-type deubiquitinase activity"/>
    <property type="evidence" value="ECO:0007669"/>
    <property type="project" value="InterPro"/>
</dbReference>
<dbReference type="PANTHER" id="PTHR39597">
    <property type="entry name" value="UBA DOMAIN-CONTAINING PROTEIN RUP1"/>
    <property type="match status" value="1"/>
</dbReference>
<dbReference type="Gene3D" id="1.10.8.10">
    <property type="entry name" value="DNA helicase RuvA subunit, C-terminal domain"/>
    <property type="match status" value="1"/>
</dbReference>
<dbReference type="InterPro" id="IPR001394">
    <property type="entry name" value="Peptidase_C19_UCH"/>
</dbReference>
<dbReference type="Pfam" id="PF00443">
    <property type="entry name" value="UCH"/>
    <property type="match status" value="1"/>
</dbReference>
<keyword evidence="1" id="KW-0175">Coiled coil</keyword>
<evidence type="ECO:0000313" key="4">
    <source>
        <dbReference type="EMBL" id="KZT59270.1"/>
    </source>
</evidence>
<feature type="region of interest" description="Disordered" evidence="2">
    <location>
        <begin position="560"/>
        <end position="591"/>
    </location>
</feature>
<evidence type="ECO:0000313" key="5">
    <source>
        <dbReference type="Proteomes" id="UP000076842"/>
    </source>
</evidence>
<evidence type="ECO:0000259" key="3">
    <source>
        <dbReference type="PROSITE" id="PS50030"/>
    </source>
</evidence>
<evidence type="ECO:0000256" key="1">
    <source>
        <dbReference type="SAM" id="Coils"/>
    </source>
</evidence>
<dbReference type="STRING" id="1353952.A0A165HGG0"/>
<dbReference type="InterPro" id="IPR055335">
    <property type="entry name" value="Ucp6/RUP1"/>
</dbReference>